<name>A0A1H0VUU0_9PSED</name>
<evidence type="ECO:0000313" key="2">
    <source>
        <dbReference type="Proteomes" id="UP000183042"/>
    </source>
</evidence>
<protein>
    <submittedName>
        <fullName evidence="1">RloB-like protein</fullName>
    </submittedName>
</protein>
<dbReference type="EMBL" id="FNJH01000010">
    <property type="protein sequence ID" value="SDP81968.1"/>
    <property type="molecule type" value="Genomic_DNA"/>
</dbReference>
<proteinExistence type="predicted"/>
<gene>
    <name evidence="1" type="ORF">SAMN05216596_11061</name>
</gene>
<evidence type="ECO:0000313" key="1">
    <source>
        <dbReference type="EMBL" id="SDP81968.1"/>
    </source>
</evidence>
<dbReference type="InterPro" id="IPR025591">
    <property type="entry name" value="RloB"/>
</dbReference>
<dbReference type="GeneID" id="65077793"/>
<organism evidence="1 2">
    <name type="scientific">Pseudomonas congelans</name>
    <dbReference type="NCBI Taxonomy" id="200452"/>
    <lineage>
        <taxon>Bacteria</taxon>
        <taxon>Pseudomonadati</taxon>
        <taxon>Pseudomonadota</taxon>
        <taxon>Gammaproteobacteria</taxon>
        <taxon>Pseudomonadales</taxon>
        <taxon>Pseudomonadaceae</taxon>
        <taxon>Pseudomonas</taxon>
    </lineage>
</organism>
<keyword evidence="2" id="KW-1185">Reference proteome</keyword>
<dbReference type="Pfam" id="PF13707">
    <property type="entry name" value="RloB"/>
    <property type="match status" value="1"/>
</dbReference>
<dbReference type="Proteomes" id="UP000183042">
    <property type="component" value="Unassembled WGS sequence"/>
</dbReference>
<sequence>MARNIPPAPSLKRKTDVVDPKVEIYIVCEGKNTEPKYFEDCADYYGNGLVKVKPLRGAGVPMTIVQTAKELKEELIAARSGKKAKNSFDHCFRVWAVFDKDEHPEIDRALAIALESKIDVGFSNPCFELWPLLHLTAYGGQDGRHPLQKRLKKEMPNYDHDSEAIVDFGQIKDSFPIALDRAKALLDARASEQCIHGCPSTTVGSLVEKIIQNGKKWASRVNTVK</sequence>
<comment type="caution">
    <text evidence="1">The sequence shown here is derived from an EMBL/GenBank/DDBJ whole genome shotgun (WGS) entry which is preliminary data.</text>
</comment>
<dbReference type="RefSeq" id="WP_054993765.1">
    <property type="nucleotide sequence ID" value="NZ_FNJH01000010.1"/>
</dbReference>
<reference evidence="1 2" key="1">
    <citation type="submission" date="2016-10" db="EMBL/GenBank/DDBJ databases">
        <authorList>
            <person name="Varghese N."/>
            <person name="Submissions S."/>
        </authorList>
    </citation>
    <scope>NUCLEOTIDE SEQUENCE [LARGE SCALE GENOMIC DNA]</scope>
    <source>
        <strain evidence="1 2">DSM 14939</strain>
    </source>
</reference>
<accession>A0A1H0VUU0</accession>